<feature type="transmembrane region" description="Helical" evidence="1">
    <location>
        <begin position="71"/>
        <end position="92"/>
    </location>
</feature>
<keyword evidence="3" id="KW-1185">Reference proteome</keyword>
<dbReference type="Proteomes" id="UP000006346">
    <property type="component" value="Chromosome"/>
</dbReference>
<evidence type="ECO:0000313" key="2">
    <source>
        <dbReference type="EMBL" id="AET68588.1"/>
    </source>
</evidence>
<protein>
    <submittedName>
        <fullName evidence="2">Putative membrane protein</fullName>
    </submittedName>
</protein>
<name>G7WIE0_DESOD</name>
<feature type="transmembrane region" description="Helical" evidence="1">
    <location>
        <begin position="12"/>
        <end position="30"/>
    </location>
</feature>
<dbReference type="AlphaFoldDB" id="G7WIE0"/>
<keyword evidence="1" id="KW-0472">Membrane</keyword>
<evidence type="ECO:0000256" key="1">
    <source>
        <dbReference type="SAM" id="Phobius"/>
    </source>
</evidence>
<feature type="transmembrane region" description="Helical" evidence="1">
    <location>
        <begin position="104"/>
        <end position="123"/>
    </location>
</feature>
<feature type="transmembrane region" description="Helical" evidence="1">
    <location>
        <begin position="165"/>
        <end position="186"/>
    </location>
</feature>
<feature type="transmembrane region" description="Helical" evidence="1">
    <location>
        <begin position="37"/>
        <end position="59"/>
    </location>
</feature>
<dbReference type="eggNOG" id="COG1584">
    <property type="taxonomic scope" value="Bacteria"/>
</dbReference>
<proteinExistence type="predicted"/>
<evidence type="ECO:0000313" key="3">
    <source>
        <dbReference type="Proteomes" id="UP000006346"/>
    </source>
</evidence>
<dbReference type="OrthoDB" id="9787939at2"/>
<sequence length="210" mass="22701">MQNENQAWANPMPAGLTALTIAVFIFYGMFTGKVTGSAIAIGGIWLICGFFVQIVVGIIELKEGSVVGGNTFTWFSGYFMLATGLVWIFEYFAAINGWKFDSHITGYTWLAITIILWLEWPALAKSMPLTVFLLICVMNLSLPLITGINLGLLDPTVYGPIAGNMAGISGLFGAYSTAAVMNNLTFGRQLFPFPGPIIRTVSIDKKGPAL</sequence>
<dbReference type="KEGG" id="dor:Desor_3068"/>
<keyword evidence="1" id="KW-0812">Transmembrane</keyword>
<dbReference type="EMBL" id="CP003108">
    <property type="protein sequence ID" value="AET68588.1"/>
    <property type="molecule type" value="Genomic_DNA"/>
</dbReference>
<keyword evidence="1" id="KW-1133">Transmembrane helix</keyword>
<reference evidence="3" key="1">
    <citation type="submission" date="2011-11" db="EMBL/GenBank/DDBJ databases">
        <title>Complete sequence of Desulfosporosinus orientis DSM 765.</title>
        <authorList>
            <person name="Lucas S."/>
            <person name="Han J."/>
            <person name="Lapidus A."/>
            <person name="Cheng J.-F."/>
            <person name="Goodwin L."/>
            <person name="Pitluck S."/>
            <person name="Peters L."/>
            <person name="Ovchinnikova G."/>
            <person name="Teshima H."/>
            <person name="Detter J.C."/>
            <person name="Han C."/>
            <person name="Tapia R."/>
            <person name="Land M."/>
            <person name="Hauser L."/>
            <person name="Kyrpides N."/>
            <person name="Ivanova N."/>
            <person name="Pagani I."/>
            <person name="Pester M."/>
            <person name="Spring S."/>
            <person name="Ollivier B."/>
            <person name="Rattei T."/>
            <person name="Klenk H.-P."/>
            <person name="Wagner M."/>
            <person name="Loy A."/>
            <person name="Woyke T."/>
        </authorList>
    </citation>
    <scope>NUCLEOTIDE SEQUENCE [LARGE SCALE GENOMIC DNA]</scope>
    <source>
        <strain evidence="3">ATCC 19365 / DSM 765 / NCIMB 8382 / VKM B-1628</strain>
    </source>
</reference>
<dbReference type="STRING" id="768706.Desor_3068"/>
<reference evidence="2 3" key="2">
    <citation type="journal article" date="2012" name="J. Bacteriol.">
        <title>Complete genome sequences of Desulfosporosinus orientis DSM765T, Desulfosporosinus youngiae DSM17734T, Desulfosporosinus meridiei DSM13257T, and Desulfosporosinus acidiphilus DSM22704T.</title>
        <authorList>
            <person name="Pester M."/>
            <person name="Brambilla E."/>
            <person name="Alazard D."/>
            <person name="Rattei T."/>
            <person name="Weinmaier T."/>
            <person name="Han J."/>
            <person name="Lucas S."/>
            <person name="Lapidus A."/>
            <person name="Cheng J.F."/>
            <person name="Goodwin L."/>
            <person name="Pitluck S."/>
            <person name="Peters L."/>
            <person name="Ovchinnikova G."/>
            <person name="Teshima H."/>
            <person name="Detter J.C."/>
            <person name="Han C.S."/>
            <person name="Tapia R."/>
            <person name="Land M.L."/>
            <person name="Hauser L."/>
            <person name="Kyrpides N.C."/>
            <person name="Ivanova N.N."/>
            <person name="Pagani I."/>
            <person name="Huntmann M."/>
            <person name="Wei C.L."/>
            <person name="Davenport K.W."/>
            <person name="Daligault H."/>
            <person name="Chain P.S."/>
            <person name="Chen A."/>
            <person name="Mavromatis K."/>
            <person name="Markowitz V."/>
            <person name="Szeto E."/>
            <person name="Mikhailova N."/>
            <person name="Pati A."/>
            <person name="Wagner M."/>
            <person name="Woyke T."/>
            <person name="Ollivier B."/>
            <person name="Klenk H.P."/>
            <person name="Spring S."/>
            <person name="Loy A."/>
        </authorList>
    </citation>
    <scope>NUCLEOTIDE SEQUENCE [LARGE SCALE GENOMIC DNA]</scope>
    <source>
        <strain evidence="3">ATCC 19365 / DSM 765 / NCIMB 8382 / VKM B-1628</strain>
    </source>
</reference>
<dbReference type="HOGENOM" id="CLU_093738_0_0_9"/>
<organism evidence="2 3">
    <name type="scientific">Desulfosporosinus orientis (strain ATCC 19365 / DSM 765 / NCIMB 8382 / VKM B-1628 / Singapore I)</name>
    <name type="common">Desulfotomaculum orientis</name>
    <dbReference type="NCBI Taxonomy" id="768706"/>
    <lineage>
        <taxon>Bacteria</taxon>
        <taxon>Bacillati</taxon>
        <taxon>Bacillota</taxon>
        <taxon>Clostridia</taxon>
        <taxon>Eubacteriales</taxon>
        <taxon>Desulfitobacteriaceae</taxon>
        <taxon>Desulfosporosinus</taxon>
    </lineage>
</organism>
<accession>G7WIE0</accession>
<dbReference type="PATRIC" id="fig|768706.3.peg.3085"/>
<gene>
    <name evidence="2" type="ordered locus">Desor_3068</name>
</gene>
<dbReference type="RefSeq" id="WP_014185396.1">
    <property type="nucleotide sequence ID" value="NC_016584.1"/>
</dbReference>
<feature type="transmembrane region" description="Helical" evidence="1">
    <location>
        <begin position="129"/>
        <end position="153"/>
    </location>
</feature>